<proteinExistence type="predicted"/>
<organism evidence="1 2">
    <name type="scientific">Quercus rubra</name>
    <name type="common">Northern red oak</name>
    <name type="synonym">Quercus borealis</name>
    <dbReference type="NCBI Taxonomy" id="3512"/>
    <lineage>
        <taxon>Eukaryota</taxon>
        <taxon>Viridiplantae</taxon>
        <taxon>Streptophyta</taxon>
        <taxon>Embryophyta</taxon>
        <taxon>Tracheophyta</taxon>
        <taxon>Spermatophyta</taxon>
        <taxon>Magnoliopsida</taxon>
        <taxon>eudicotyledons</taxon>
        <taxon>Gunneridae</taxon>
        <taxon>Pentapetalae</taxon>
        <taxon>rosids</taxon>
        <taxon>fabids</taxon>
        <taxon>Fagales</taxon>
        <taxon>Fagaceae</taxon>
        <taxon>Quercus</taxon>
    </lineage>
</organism>
<dbReference type="Proteomes" id="UP001324115">
    <property type="component" value="Unassembled WGS sequence"/>
</dbReference>
<sequence>MHEILENLPSSLDLIVSELEFDVGEPGLLVRRPSHPPLEDVSSTGDISDHLFHVEVLVQQQVHSRKDRDGTVPLPHVARVVDELLVNLELGVLEPQSVVPMLDSEGSFPQRSSSIDVSLRLFPLSVVDPNGDVPSRSFDLFLELLALAEAENVAIGL</sequence>
<gene>
    <name evidence="1" type="ORF">RGQ29_010837</name>
</gene>
<comment type="caution">
    <text evidence="1">The sequence shown here is derived from an EMBL/GenBank/DDBJ whole genome shotgun (WGS) entry which is preliminary data.</text>
</comment>
<keyword evidence="2" id="KW-1185">Reference proteome</keyword>
<name>A0AAN7FW68_QUERU</name>
<reference evidence="1 2" key="1">
    <citation type="journal article" date="2023" name="G3 (Bethesda)">
        <title>A haplotype-resolved chromosome-scale genome for Quercus rubra L. provides insights into the genetics of adaptive traits for red oak species.</title>
        <authorList>
            <person name="Kapoor B."/>
            <person name="Jenkins J."/>
            <person name="Schmutz J."/>
            <person name="Zhebentyayeva T."/>
            <person name="Kuelheim C."/>
            <person name="Coggeshall M."/>
            <person name="Heim C."/>
            <person name="Lasky J.R."/>
            <person name="Leites L."/>
            <person name="Islam-Faridi N."/>
            <person name="Romero-Severson J."/>
            <person name="DeLeo V.L."/>
            <person name="Lucas S.M."/>
            <person name="Lazic D."/>
            <person name="Gailing O."/>
            <person name="Carlson J."/>
            <person name="Staton M."/>
        </authorList>
    </citation>
    <scope>NUCLEOTIDE SEQUENCE [LARGE SCALE GENOMIC DNA]</scope>
    <source>
        <strain evidence="1">Pseudo-F2</strain>
    </source>
</reference>
<accession>A0AAN7FW68</accession>
<protein>
    <submittedName>
        <fullName evidence="1">Uncharacterized protein</fullName>
    </submittedName>
</protein>
<evidence type="ECO:0000313" key="1">
    <source>
        <dbReference type="EMBL" id="KAK4601438.1"/>
    </source>
</evidence>
<evidence type="ECO:0000313" key="2">
    <source>
        <dbReference type="Proteomes" id="UP001324115"/>
    </source>
</evidence>
<dbReference type="EMBL" id="JAXUIC010000002">
    <property type="protein sequence ID" value="KAK4601438.1"/>
    <property type="molecule type" value="Genomic_DNA"/>
</dbReference>
<dbReference type="AlphaFoldDB" id="A0AAN7FW68"/>